<accession>A0A420I7J6</accession>
<dbReference type="AlphaFoldDB" id="A0A420I7J6"/>
<evidence type="ECO:0000313" key="2">
    <source>
        <dbReference type="EMBL" id="RKF65649.1"/>
    </source>
</evidence>
<dbReference type="STRING" id="212602.A0A420I7J6"/>
<feature type="compositionally biased region" description="Polar residues" evidence="1">
    <location>
        <begin position="10"/>
        <end position="21"/>
    </location>
</feature>
<gene>
    <name evidence="2" type="ORF">OnM2_004038</name>
</gene>
<feature type="region of interest" description="Disordered" evidence="1">
    <location>
        <begin position="1"/>
        <end position="26"/>
    </location>
</feature>
<reference evidence="2 3" key="1">
    <citation type="journal article" date="2018" name="BMC Genomics">
        <title>Comparative genome analyses reveal sequence features reflecting distinct modes of host-adaptation between dicot and monocot powdery mildew.</title>
        <authorList>
            <person name="Wu Y."/>
            <person name="Ma X."/>
            <person name="Pan Z."/>
            <person name="Kale S.D."/>
            <person name="Song Y."/>
            <person name="King H."/>
            <person name="Zhang Q."/>
            <person name="Presley C."/>
            <person name="Deng X."/>
            <person name="Wei C.I."/>
            <person name="Xiao S."/>
        </authorList>
    </citation>
    <scope>NUCLEOTIDE SEQUENCE [LARGE SCALE GENOMIC DNA]</scope>
    <source>
        <strain evidence="2">UMSG2</strain>
    </source>
</reference>
<name>A0A420I7J6_9PEZI</name>
<evidence type="ECO:0000313" key="3">
    <source>
        <dbReference type="Proteomes" id="UP000286134"/>
    </source>
</evidence>
<comment type="caution">
    <text evidence="2">The sequence shown here is derived from an EMBL/GenBank/DDBJ whole genome shotgun (WGS) entry which is preliminary data.</text>
</comment>
<proteinExistence type="predicted"/>
<sequence length="237" mass="27311">MELRSRKLGENSSGNQSATTDIHQESPEFVVESFEDVLNIRMDPVSIRVTLKGSTGIRLDRWQDLPLWYDQLKIWCIRNEIWDDVNPEAEGEQPLNQRPVAPQLPTTLDNESRANFQNENAVYTNSVRLWKDKDIALKQLDEMIKSTVGNNFKQHLMGKMTERAKLKSLVQQVRPPIASIKADLKAEYEILKATPYGKPVTEYFSRWQILNIKCRAKEHSILWNRGKILEGTSNSTT</sequence>
<protein>
    <submittedName>
        <fullName evidence="2">Uncharacterized protein</fullName>
    </submittedName>
</protein>
<dbReference type="OrthoDB" id="3596658at2759"/>
<organism evidence="2 3">
    <name type="scientific">Erysiphe neolycopersici</name>
    <dbReference type="NCBI Taxonomy" id="212602"/>
    <lineage>
        <taxon>Eukaryota</taxon>
        <taxon>Fungi</taxon>
        <taxon>Dikarya</taxon>
        <taxon>Ascomycota</taxon>
        <taxon>Pezizomycotina</taxon>
        <taxon>Leotiomycetes</taxon>
        <taxon>Erysiphales</taxon>
        <taxon>Erysiphaceae</taxon>
        <taxon>Erysiphe</taxon>
    </lineage>
</organism>
<dbReference type="Proteomes" id="UP000286134">
    <property type="component" value="Unassembled WGS sequence"/>
</dbReference>
<evidence type="ECO:0000256" key="1">
    <source>
        <dbReference type="SAM" id="MobiDB-lite"/>
    </source>
</evidence>
<keyword evidence="3" id="KW-1185">Reference proteome</keyword>
<dbReference type="EMBL" id="MCFK01000489">
    <property type="protein sequence ID" value="RKF65649.1"/>
    <property type="molecule type" value="Genomic_DNA"/>
</dbReference>